<organism evidence="1 2">
    <name type="scientific">Gemmata palustris</name>
    <dbReference type="NCBI Taxonomy" id="2822762"/>
    <lineage>
        <taxon>Bacteria</taxon>
        <taxon>Pseudomonadati</taxon>
        <taxon>Planctomycetota</taxon>
        <taxon>Planctomycetia</taxon>
        <taxon>Gemmatales</taxon>
        <taxon>Gemmataceae</taxon>
        <taxon>Gemmata</taxon>
    </lineage>
</organism>
<accession>A0ABS5BT54</accession>
<dbReference type="CDD" id="cd00156">
    <property type="entry name" value="REC"/>
    <property type="match status" value="1"/>
</dbReference>
<keyword evidence="2" id="KW-1185">Reference proteome</keyword>
<dbReference type="SUPFAM" id="SSF52172">
    <property type="entry name" value="CheY-like"/>
    <property type="match status" value="1"/>
</dbReference>
<dbReference type="Proteomes" id="UP000676565">
    <property type="component" value="Unassembled WGS sequence"/>
</dbReference>
<protein>
    <submittedName>
        <fullName evidence="1">Response regulator</fullName>
    </submittedName>
</protein>
<gene>
    <name evidence="1" type="ORF">J8F10_12165</name>
</gene>
<evidence type="ECO:0000313" key="1">
    <source>
        <dbReference type="EMBL" id="MBP3956038.1"/>
    </source>
</evidence>
<comment type="caution">
    <text evidence="1">The sequence shown here is derived from an EMBL/GenBank/DDBJ whole genome shotgun (WGS) entry which is preliminary data.</text>
</comment>
<proteinExistence type="predicted"/>
<dbReference type="RefSeq" id="WP_210654078.1">
    <property type="nucleotide sequence ID" value="NZ_JAGKQQ010000001.1"/>
</dbReference>
<sequence>MTPIETDHETDDLTLFTQFPDPSRRRGCVVAIADRDTRLLVADHLEHLGYDVWTALSGLGAYRACTEVHENMDVLVCDENLPDLPPLVLFNRLKVQFPALQCCVLTSVTRRDSEVTNTWSDSVVLDVVGWRSGMLFVNAVVATE</sequence>
<dbReference type="EMBL" id="JAGKQQ010000001">
    <property type="protein sequence ID" value="MBP3956038.1"/>
    <property type="molecule type" value="Genomic_DNA"/>
</dbReference>
<evidence type="ECO:0000313" key="2">
    <source>
        <dbReference type="Proteomes" id="UP000676565"/>
    </source>
</evidence>
<dbReference type="Gene3D" id="3.40.50.2300">
    <property type="match status" value="1"/>
</dbReference>
<reference evidence="1 2" key="1">
    <citation type="submission" date="2021-04" db="EMBL/GenBank/DDBJ databases">
        <authorList>
            <person name="Ivanova A."/>
        </authorList>
    </citation>
    <scope>NUCLEOTIDE SEQUENCE [LARGE SCALE GENOMIC DNA]</scope>
    <source>
        <strain evidence="1 2">G18</strain>
    </source>
</reference>
<name>A0ABS5BT54_9BACT</name>
<dbReference type="InterPro" id="IPR011006">
    <property type="entry name" value="CheY-like_superfamily"/>
</dbReference>